<reference evidence="1 2" key="1">
    <citation type="submission" date="2016-10" db="EMBL/GenBank/DDBJ databases">
        <authorList>
            <person name="de Groot N.N."/>
        </authorList>
    </citation>
    <scope>NUCLEOTIDE SEQUENCE [LARGE SCALE GENOMIC DNA]</scope>
    <source>
        <strain evidence="1 2">CGMCC 1.6117</strain>
    </source>
</reference>
<dbReference type="Proteomes" id="UP000182312">
    <property type="component" value="Unassembled WGS sequence"/>
</dbReference>
<accession>A0A1I0SW39</accession>
<proteinExistence type="predicted"/>
<evidence type="ECO:0000313" key="2">
    <source>
        <dbReference type="Proteomes" id="UP000182312"/>
    </source>
</evidence>
<dbReference type="GO" id="GO:0003677">
    <property type="term" value="F:DNA binding"/>
    <property type="evidence" value="ECO:0007669"/>
    <property type="project" value="UniProtKB-KW"/>
</dbReference>
<dbReference type="InterPro" id="IPR036271">
    <property type="entry name" value="Tet_transcr_reg_TetR-rel_C_sf"/>
</dbReference>
<name>A0A1I0SW39_9RHOB</name>
<protein>
    <submittedName>
        <fullName evidence="1">DNA-binding transcriptional regulator, AcrR family</fullName>
    </submittedName>
</protein>
<dbReference type="SUPFAM" id="SSF48498">
    <property type="entry name" value="Tetracyclin repressor-like, C-terminal domain"/>
    <property type="match status" value="1"/>
</dbReference>
<dbReference type="InterPro" id="IPR009057">
    <property type="entry name" value="Homeodomain-like_sf"/>
</dbReference>
<dbReference type="Gene3D" id="1.10.357.10">
    <property type="entry name" value="Tetracycline Repressor, domain 2"/>
    <property type="match status" value="1"/>
</dbReference>
<dbReference type="AlphaFoldDB" id="A0A1I0SW39"/>
<gene>
    <name evidence="1" type="ORF">SAMN04487972_10384</name>
</gene>
<dbReference type="EMBL" id="FOJO01000003">
    <property type="protein sequence ID" value="SFA43719.1"/>
    <property type="molecule type" value="Genomic_DNA"/>
</dbReference>
<dbReference type="SUPFAM" id="SSF46689">
    <property type="entry name" value="Homeodomain-like"/>
    <property type="match status" value="1"/>
</dbReference>
<dbReference type="RefSeq" id="WP_052081334.1">
    <property type="nucleotide sequence ID" value="NZ_FOJO01000003.1"/>
</dbReference>
<keyword evidence="1" id="KW-0238">DNA-binding</keyword>
<evidence type="ECO:0000313" key="1">
    <source>
        <dbReference type="EMBL" id="SFA43719.1"/>
    </source>
</evidence>
<dbReference type="OrthoDB" id="7056813at2"/>
<sequence>MEGRGNVYQNLIFAAQKVLEETGKLPATPQALAEASGVGEEDVENIFGSTDELLEGLLYHSVTLLNDAVRQGVIDADTADPLEQMRAIGHAYLTWADRNPSLFRLVVTGLNGEVKPDSTLYRFTTSMRDLYHRKLAEMQRLGKLSATADIEICVMMLHCLVKGGNMMFLTRDTDPWFADDSRPTPVLAELIFSEFLKNLAGARNPEAVPG</sequence>
<organism evidence="1 2">
    <name type="scientific">Paracoccus halophilus</name>
    <dbReference type="NCBI Taxonomy" id="376733"/>
    <lineage>
        <taxon>Bacteria</taxon>
        <taxon>Pseudomonadati</taxon>
        <taxon>Pseudomonadota</taxon>
        <taxon>Alphaproteobacteria</taxon>
        <taxon>Rhodobacterales</taxon>
        <taxon>Paracoccaceae</taxon>
        <taxon>Paracoccus</taxon>
    </lineage>
</organism>